<comment type="caution">
    <text evidence="8">The sequence shown here is derived from an EMBL/GenBank/DDBJ whole genome shotgun (WGS) entry which is preliminary data.</text>
</comment>
<dbReference type="Pfam" id="PF03567">
    <property type="entry name" value="Sulfotransfer_2"/>
    <property type="match status" value="1"/>
</dbReference>
<dbReference type="RefSeq" id="WP_075364664.1">
    <property type="nucleotide sequence ID" value="NZ_MLBF01000011.1"/>
</dbReference>
<evidence type="ECO:0000256" key="6">
    <source>
        <dbReference type="ARBA" id="ARBA00023180"/>
    </source>
</evidence>
<dbReference type="AlphaFoldDB" id="A0A1Q8QXR6"/>
<protein>
    <submittedName>
        <fullName evidence="8">ABC transporter</fullName>
    </submittedName>
</protein>
<evidence type="ECO:0000256" key="5">
    <source>
        <dbReference type="ARBA" id="ARBA00023136"/>
    </source>
</evidence>
<dbReference type="Gene3D" id="3.40.50.300">
    <property type="entry name" value="P-loop containing nucleotide triphosphate hydrolases"/>
    <property type="match status" value="1"/>
</dbReference>
<accession>A0A1Q8QXR6</accession>
<keyword evidence="6" id="KW-0325">Glycoprotein</keyword>
<dbReference type="InterPro" id="IPR010635">
    <property type="entry name" value="Heparan_SO4-6-sulfoTrfase"/>
</dbReference>
<feature type="domain" description="Wzt C-terminal" evidence="7">
    <location>
        <begin position="289"/>
        <end position="425"/>
    </location>
</feature>
<evidence type="ECO:0000256" key="1">
    <source>
        <dbReference type="ARBA" id="ARBA00004167"/>
    </source>
</evidence>
<dbReference type="Pfam" id="PF14524">
    <property type="entry name" value="Wzt_C"/>
    <property type="match status" value="1"/>
</dbReference>
<keyword evidence="3" id="KW-0812">Transmembrane</keyword>
<keyword evidence="9" id="KW-1185">Reference proteome</keyword>
<keyword evidence="4" id="KW-1133">Transmembrane helix</keyword>
<dbReference type="Proteomes" id="UP000186102">
    <property type="component" value="Unassembled WGS sequence"/>
</dbReference>
<dbReference type="PANTHER" id="PTHR12812:SF0">
    <property type="entry name" value="HEPARAN-SULFATE 6-O-SULFOTRANSFERASE"/>
    <property type="match status" value="1"/>
</dbReference>
<dbReference type="EMBL" id="MLBF01000011">
    <property type="protein sequence ID" value="OLN32142.1"/>
    <property type="molecule type" value="Genomic_DNA"/>
</dbReference>
<reference evidence="8 9" key="1">
    <citation type="submission" date="2016-09" db="EMBL/GenBank/DDBJ databases">
        <title>Complete genome of Desulfosporosinus sp. OL.</title>
        <authorList>
            <person name="Mardanov A."/>
            <person name="Beletsky A."/>
            <person name="Panova A."/>
            <person name="Karnachuk O."/>
            <person name="Ravin N."/>
        </authorList>
    </citation>
    <scope>NUCLEOTIDE SEQUENCE [LARGE SCALE GENOMIC DNA]</scope>
    <source>
        <strain evidence="8 9">OL</strain>
    </source>
</reference>
<gene>
    <name evidence="8" type="ORF">DSOL_2015</name>
</gene>
<evidence type="ECO:0000313" key="9">
    <source>
        <dbReference type="Proteomes" id="UP000186102"/>
    </source>
</evidence>
<dbReference type="CDD" id="cd10147">
    <property type="entry name" value="Wzt_C-like"/>
    <property type="match status" value="1"/>
</dbReference>
<dbReference type="GO" id="GO:0017095">
    <property type="term" value="F:heparan sulfate 6-sulfotransferase activity"/>
    <property type="evidence" value="ECO:0007669"/>
    <property type="project" value="TreeGrafter"/>
</dbReference>
<proteinExistence type="predicted"/>
<evidence type="ECO:0000259" key="7">
    <source>
        <dbReference type="Pfam" id="PF14524"/>
    </source>
</evidence>
<evidence type="ECO:0000256" key="3">
    <source>
        <dbReference type="ARBA" id="ARBA00022692"/>
    </source>
</evidence>
<comment type="subcellular location">
    <subcellularLocation>
        <location evidence="1">Membrane</location>
        <topology evidence="1">Single-pass membrane protein</topology>
    </subcellularLocation>
</comment>
<dbReference type="GO" id="GO:0016020">
    <property type="term" value="C:membrane"/>
    <property type="evidence" value="ECO:0007669"/>
    <property type="project" value="UniProtKB-SubCell"/>
</dbReference>
<evidence type="ECO:0000256" key="4">
    <source>
        <dbReference type="ARBA" id="ARBA00022989"/>
    </source>
</evidence>
<dbReference type="InterPro" id="IPR027417">
    <property type="entry name" value="P-loop_NTPase"/>
</dbReference>
<dbReference type="PANTHER" id="PTHR12812">
    <property type="entry name" value="HEPARAN SULFATE 6-O-SULFOTRANSFERASE 3"/>
    <property type="match status" value="1"/>
</dbReference>
<organism evidence="8 9">
    <name type="scientific">Desulfosporosinus metallidurans</name>
    <dbReference type="NCBI Taxonomy" id="1888891"/>
    <lineage>
        <taxon>Bacteria</taxon>
        <taxon>Bacillati</taxon>
        <taxon>Bacillota</taxon>
        <taxon>Clostridia</taxon>
        <taxon>Eubacteriales</taxon>
        <taxon>Desulfitobacteriaceae</taxon>
        <taxon>Desulfosporosinus</taxon>
    </lineage>
</organism>
<keyword evidence="5" id="KW-0472">Membrane</keyword>
<dbReference type="STRING" id="1888891.DSOL_2015"/>
<evidence type="ECO:0000313" key="8">
    <source>
        <dbReference type="EMBL" id="OLN32142.1"/>
    </source>
</evidence>
<dbReference type="Gene3D" id="2.70.50.60">
    <property type="entry name" value="abc- transporter (atp binding component) like domain"/>
    <property type="match status" value="1"/>
</dbReference>
<name>A0A1Q8QXR6_9FIRM</name>
<keyword evidence="2" id="KW-0808">Transferase</keyword>
<dbReference type="InterPro" id="IPR005331">
    <property type="entry name" value="Sulfotransferase"/>
</dbReference>
<dbReference type="InterPro" id="IPR029439">
    <property type="entry name" value="Wzt_C"/>
</dbReference>
<dbReference type="SUPFAM" id="SSF52540">
    <property type="entry name" value="P-loop containing nucleoside triphosphate hydrolases"/>
    <property type="match status" value="1"/>
</dbReference>
<sequence length="569" mass="65379">MIINKYFFLHIPKTAGTSLFTLFRTALGESNVFEVPYLDVNIGKRRAEAIKDFSLVGGHLTFEQMQTDFEQERYRIVFLRHPVDRFVSMYYFNQSRMDMGDPTVRLAKTKDFDSFLAAICETEDFEDIRNIQTRFMTGSFWTKLLPNERIALAKENLLKMDFVGITEYFADSIDLLCLDCQWLPTAEIPRENISIGRPELKKIDENLIKKIMEFSSLDMELYSYGLELYEAKKRELLRECVRRNAEEFRSSSIQSIDINDRDNEQAFEVNIQRESELQDTSSSTDVKNREFGSREIEILSVDISGLDSGSSIMKSGEKAVIRVFVKSKIVEENLTVGLCIEDEFGQMVYGTNSYHLRETILVSEGQTICVRFDLRMDLCEGVYRLVVALHTGEAHWEKCYHWKERACEFRVSGFNGAFAQGIIRLYPKQTVESEALSEPLPAEVASGIMLSVSDFLPEVRCNQQFDCQVSVINQSEYVLASYPPYPVHLSYHWINAQNGEVAVFDGERSRLIQPVAARCAGTYAITILSPEVQGEYILRITLVQEGVFWFDDLSKSSYVEEQVKVQLVE</sequence>
<evidence type="ECO:0000256" key="2">
    <source>
        <dbReference type="ARBA" id="ARBA00022679"/>
    </source>
</evidence>